<dbReference type="EMBL" id="JACIGK010000011">
    <property type="protein sequence ID" value="MBB4266101.1"/>
    <property type="molecule type" value="Genomic_DNA"/>
</dbReference>
<protein>
    <submittedName>
        <fullName evidence="1">Uncharacterized protein</fullName>
    </submittedName>
</protein>
<dbReference type="Proteomes" id="UP000554286">
    <property type="component" value="Unassembled WGS sequence"/>
</dbReference>
<sequence length="403" mass="41022">MTTMIYPTLHLLARPDVMPSGLHVTRASEATRVNALGRVETVSAHVLRHDYAPDTGVYRGWLVEEARTNQVRFSQVLTQAPWLTGDATVTARAVLAPDGVSLAGTLTETAATAVHTLFQESLSFTAGQRYALSVFAKANGRERLQLVLPSTAFGVVQSAVFDLGGGSIGATEGDPAPTIEVFTDGWVRCALSATATGTALSPVHLRLRDTGAVSSYTGDGVSGAHLWGVQLEAGAAPSSLIATTTAPATRAADRLRMTLGAGDVHPHQGTLMARGAVPAGLAAPLVELSDGTADARMTLSVDAQAGSAAFTVVDGGATVAALSRDGVTGGAEVRAAAAYADDDVALALGGSALATDGDATVPTVTTLTLGGTASGAVGPRCWVRQVGVFPRRLGDGDLQSLSA</sequence>
<proteinExistence type="predicted"/>
<organism evidence="1 2">
    <name type="scientific">Roseospira visakhapatnamensis</name>
    <dbReference type="NCBI Taxonomy" id="390880"/>
    <lineage>
        <taxon>Bacteria</taxon>
        <taxon>Pseudomonadati</taxon>
        <taxon>Pseudomonadota</taxon>
        <taxon>Alphaproteobacteria</taxon>
        <taxon>Rhodospirillales</taxon>
        <taxon>Rhodospirillaceae</taxon>
        <taxon>Roseospira</taxon>
    </lineage>
</organism>
<dbReference type="AlphaFoldDB" id="A0A7W6RDL2"/>
<reference evidence="1 2" key="1">
    <citation type="submission" date="2020-08" db="EMBL/GenBank/DDBJ databases">
        <title>Genome sequencing of Purple Non-Sulfur Bacteria from various extreme environments.</title>
        <authorList>
            <person name="Mayer M."/>
        </authorList>
    </citation>
    <scope>NUCLEOTIDE SEQUENCE [LARGE SCALE GENOMIC DNA]</scope>
    <source>
        <strain evidence="1 2">JA131</strain>
    </source>
</reference>
<dbReference type="RefSeq" id="WP_184044148.1">
    <property type="nucleotide sequence ID" value="NZ_JACIGK010000011.1"/>
</dbReference>
<accession>A0A7W6RDL2</accession>
<gene>
    <name evidence="1" type="ORF">GGD89_001730</name>
</gene>
<keyword evidence="2" id="KW-1185">Reference proteome</keyword>
<evidence type="ECO:0000313" key="1">
    <source>
        <dbReference type="EMBL" id="MBB4266101.1"/>
    </source>
</evidence>
<comment type="caution">
    <text evidence="1">The sequence shown here is derived from an EMBL/GenBank/DDBJ whole genome shotgun (WGS) entry which is preliminary data.</text>
</comment>
<evidence type="ECO:0000313" key="2">
    <source>
        <dbReference type="Proteomes" id="UP000554286"/>
    </source>
</evidence>
<name>A0A7W6RDL2_9PROT</name>